<evidence type="ECO:0000256" key="7">
    <source>
        <dbReference type="ARBA" id="ARBA00023136"/>
    </source>
</evidence>
<dbReference type="SMART" id="SM00382">
    <property type="entry name" value="AAA"/>
    <property type="match status" value="1"/>
</dbReference>
<feature type="domain" description="ABC transporter" evidence="11">
    <location>
        <begin position="257"/>
        <end position="491"/>
    </location>
</feature>
<reference evidence="12" key="1">
    <citation type="submission" date="2019-04" db="EMBL/GenBank/DDBJ databases">
        <authorList>
            <consortium name="Science for Life Laboratories"/>
        </authorList>
    </citation>
    <scope>NUCLEOTIDE SEQUENCE</scope>
    <source>
        <strain evidence="12">MBLW1</strain>
    </source>
</reference>
<dbReference type="EMBL" id="LR586016">
    <property type="protein sequence ID" value="VIP04612.1"/>
    <property type="molecule type" value="Genomic_DNA"/>
</dbReference>
<dbReference type="CDD" id="cd00060">
    <property type="entry name" value="FHA"/>
    <property type="match status" value="2"/>
</dbReference>
<dbReference type="Gene3D" id="3.40.50.300">
    <property type="entry name" value="P-loop containing nucleotide triphosphate hydrolases"/>
    <property type="match status" value="1"/>
</dbReference>
<evidence type="ECO:0000256" key="1">
    <source>
        <dbReference type="ARBA" id="ARBA00004141"/>
    </source>
</evidence>
<gene>
    <name evidence="12" type="ORF">GMBLW1_45810</name>
</gene>
<dbReference type="PROSITE" id="PS00211">
    <property type="entry name" value="ABC_TRANSPORTER_1"/>
    <property type="match status" value="1"/>
</dbReference>
<keyword evidence="2" id="KW-0813">Transport</keyword>
<dbReference type="AlphaFoldDB" id="A0A6C2YUS1"/>
<evidence type="ECO:0000256" key="6">
    <source>
        <dbReference type="ARBA" id="ARBA00022989"/>
    </source>
</evidence>
<evidence type="ECO:0008006" key="14">
    <source>
        <dbReference type="Google" id="ProtNLM"/>
    </source>
</evidence>
<dbReference type="GO" id="GO:0140359">
    <property type="term" value="F:ABC-type transporter activity"/>
    <property type="evidence" value="ECO:0007669"/>
    <property type="project" value="InterPro"/>
</dbReference>
<sequence length="838" mass="92849">MSQFPALMDDVTKTRYTLTAGQPFLVGRTEESQLKVTDVACSRRQFVLQCESNQWHLVPLSTTSPTFVNGVQIEGKTLLAHQAVIQAGTCRFIFLVRADAAAQAGTIPEMPTQIPLAADPKPKTPLPPSAAPPSRIDRTIIADSEEAAELIAEALPQSIPLSGNMLIGREDDKVQIKLQHPHVSRLHAQLVMSGGNAILTDLRSANGTFVQGKRITEPTRLRVGERIEIGPFTLVFTGTALVPQSRENNIQLTGRKICRQVIDRKDGRLRVLLDDISLVIRPHEFVCLLGPSGSGKSTLLSALSARVPADSGQVLLNTKDLYADFDSLKRDMVVVPQKDALYESLTVDQALWYTAKLRLPPDTSDDEVKRYIDEKLTIMKMTEHRATKIRDLSGGQLKRASLASELLSGPTLVFLDEVTSGLDEQTDREMMDLFRSLADAGKTVVCITHSLANVERTCHLVVILTKGGRLAFIGKPEEALRYFGIARLGDVYEELEKQSAEHWQKRYLTSEYYQRYVESRLPADPQSAVTANPPIPTSLQDQFNGVTRQVKVLLHRQFTMLKADHRSWLAMLGQSILVSLLLILVFGDLSDLKTGPERTQRITAMLLLTHISCLWFGCNNASKEIVKESIIYRREHDFNLQPTAYFLSKWILLSTLTMIQSFLLWILVANYCQPDISILGAMVTLGLVSIAGVSAGLAISAFAKTEDLAVTMVPIFLIPQIFLAGRIAPLEGFIEGVSKIFATSFWSDRALTSLMKSSDLSMGKIEETSTSVAWLVLVLHALVFSSIAWFYLRSRANREVQFGKALVEWFQRQRQAYRKTGATANPSASGTSGKTPRS</sequence>
<evidence type="ECO:0000313" key="12">
    <source>
        <dbReference type="EMBL" id="VIP04612.1"/>
    </source>
</evidence>
<dbReference type="RefSeq" id="WP_162659674.1">
    <property type="nucleotide sequence ID" value="NZ_LR593887.1"/>
</dbReference>
<dbReference type="SUPFAM" id="SSF49879">
    <property type="entry name" value="SMAD/FHA domain"/>
    <property type="match status" value="2"/>
</dbReference>
<comment type="subcellular location">
    <subcellularLocation>
        <location evidence="1">Membrane</location>
        <topology evidence="1">Multi-pass membrane protein</topology>
    </subcellularLocation>
</comment>
<dbReference type="SUPFAM" id="SSF52540">
    <property type="entry name" value="P-loop containing nucleoside triphosphate hydrolases"/>
    <property type="match status" value="1"/>
</dbReference>
<feature type="transmembrane region" description="Helical" evidence="9">
    <location>
        <begin position="643"/>
        <end position="666"/>
    </location>
</feature>
<evidence type="ECO:0000313" key="13">
    <source>
        <dbReference type="Proteomes" id="UP000464378"/>
    </source>
</evidence>
<dbReference type="InterPro" id="IPR013525">
    <property type="entry name" value="ABC2_TM"/>
</dbReference>
<dbReference type="InterPro" id="IPR003593">
    <property type="entry name" value="AAA+_ATPase"/>
</dbReference>
<dbReference type="InterPro" id="IPR008984">
    <property type="entry name" value="SMAD_FHA_dom_sf"/>
</dbReference>
<dbReference type="InterPro" id="IPR017871">
    <property type="entry name" value="ABC_transporter-like_CS"/>
</dbReference>
<feature type="transmembrane region" description="Helical" evidence="9">
    <location>
        <begin position="678"/>
        <end position="701"/>
    </location>
</feature>
<dbReference type="GO" id="GO:0005524">
    <property type="term" value="F:ATP binding"/>
    <property type="evidence" value="ECO:0007669"/>
    <property type="project" value="UniProtKB-KW"/>
</dbReference>
<feature type="region of interest" description="Disordered" evidence="8">
    <location>
        <begin position="818"/>
        <end position="838"/>
    </location>
</feature>
<keyword evidence="13" id="KW-1185">Reference proteome</keyword>
<feature type="transmembrane region" description="Helical" evidence="9">
    <location>
        <begin position="708"/>
        <end position="728"/>
    </location>
</feature>
<dbReference type="InterPro" id="IPR050352">
    <property type="entry name" value="ABCG_transporters"/>
</dbReference>
<evidence type="ECO:0000256" key="3">
    <source>
        <dbReference type="ARBA" id="ARBA00022692"/>
    </source>
</evidence>
<dbReference type="KEGG" id="tim:GMBLW1_45810"/>
<feature type="domain" description="FHA" evidence="10">
    <location>
        <begin position="24"/>
        <end position="73"/>
    </location>
</feature>
<dbReference type="PROSITE" id="PS50006">
    <property type="entry name" value="FHA_DOMAIN"/>
    <property type="match status" value="2"/>
</dbReference>
<dbReference type="Pfam" id="PF00005">
    <property type="entry name" value="ABC_tran"/>
    <property type="match status" value="1"/>
</dbReference>
<dbReference type="GO" id="GO:0016887">
    <property type="term" value="F:ATP hydrolysis activity"/>
    <property type="evidence" value="ECO:0007669"/>
    <property type="project" value="InterPro"/>
</dbReference>
<evidence type="ECO:0000256" key="9">
    <source>
        <dbReference type="SAM" id="Phobius"/>
    </source>
</evidence>
<dbReference type="InParanoid" id="A0A6C2YUS1"/>
<keyword evidence="3 9" id="KW-0812">Transmembrane</keyword>
<dbReference type="Pfam" id="PF00498">
    <property type="entry name" value="FHA"/>
    <property type="match status" value="2"/>
</dbReference>
<organism evidence="12">
    <name type="scientific">Tuwongella immobilis</name>
    <dbReference type="NCBI Taxonomy" id="692036"/>
    <lineage>
        <taxon>Bacteria</taxon>
        <taxon>Pseudomonadati</taxon>
        <taxon>Planctomycetota</taxon>
        <taxon>Planctomycetia</taxon>
        <taxon>Gemmatales</taxon>
        <taxon>Gemmataceae</taxon>
        <taxon>Tuwongella</taxon>
    </lineage>
</organism>
<dbReference type="Pfam" id="PF01061">
    <property type="entry name" value="ABC2_membrane"/>
    <property type="match status" value="1"/>
</dbReference>
<keyword evidence="7 9" id="KW-0472">Membrane</keyword>
<evidence type="ECO:0000256" key="5">
    <source>
        <dbReference type="ARBA" id="ARBA00022840"/>
    </source>
</evidence>
<feature type="compositionally biased region" description="Polar residues" evidence="8">
    <location>
        <begin position="822"/>
        <end position="838"/>
    </location>
</feature>
<dbReference type="InterPro" id="IPR000253">
    <property type="entry name" value="FHA_dom"/>
</dbReference>
<evidence type="ECO:0000256" key="2">
    <source>
        <dbReference type="ARBA" id="ARBA00022448"/>
    </source>
</evidence>
<dbReference type="InterPro" id="IPR003439">
    <property type="entry name" value="ABC_transporter-like_ATP-bd"/>
</dbReference>
<evidence type="ECO:0000259" key="10">
    <source>
        <dbReference type="PROSITE" id="PS50006"/>
    </source>
</evidence>
<dbReference type="Proteomes" id="UP000464378">
    <property type="component" value="Chromosome"/>
</dbReference>
<dbReference type="PROSITE" id="PS50893">
    <property type="entry name" value="ABC_TRANSPORTER_2"/>
    <property type="match status" value="1"/>
</dbReference>
<feature type="transmembrane region" description="Helical" evidence="9">
    <location>
        <begin position="568"/>
        <end position="587"/>
    </location>
</feature>
<dbReference type="PANTHER" id="PTHR48041">
    <property type="entry name" value="ABC TRANSPORTER G FAMILY MEMBER 28"/>
    <property type="match status" value="1"/>
</dbReference>
<keyword evidence="4" id="KW-0547">Nucleotide-binding</keyword>
<protein>
    <recommendedName>
        <fullName evidence="14">FHA domain-containing protein</fullName>
    </recommendedName>
</protein>
<accession>A0A6C2YUS1</accession>
<feature type="transmembrane region" description="Helical" evidence="9">
    <location>
        <begin position="772"/>
        <end position="792"/>
    </location>
</feature>
<evidence type="ECO:0000259" key="11">
    <source>
        <dbReference type="PROSITE" id="PS50893"/>
    </source>
</evidence>
<dbReference type="EMBL" id="LR593887">
    <property type="protein sequence ID" value="VTS06585.1"/>
    <property type="molecule type" value="Genomic_DNA"/>
</dbReference>
<keyword evidence="6 9" id="KW-1133">Transmembrane helix</keyword>
<name>A0A6C2YUS1_9BACT</name>
<proteinExistence type="predicted"/>
<dbReference type="SMART" id="SM00240">
    <property type="entry name" value="FHA"/>
    <property type="match status" value="2"/>
</dbReference>
<dbReference type="Gene3D" id="2.60.200.20">
    <property type="match status" value="2"/>
</dbReference>
<dbReference type="GO" id="GO:0016020">
    <property type="term" value="C:membrane"/>
    <property type="evidence" value="ECO:0007669"/>
    <property type="project" value="UniProtKB-SubCell"/>
</dbReference>
<keyword evidence="5" id="KW-0067">ATP-binding</keyword>
<dbReference type="PANTHER" id="PTHR48041:SF139">
    <property type="entry name" value="PROTEIN SCARLET"/>
    <property type="match status" value="1"/>
</dbReference>
<feature type="domain" description="FHA" evidence="10">
    <location>
        <begin position="165"/>
        <end position="215"/>
    </location>
</feature>
<evidence type="ECO:0000256" key="8">
    <source>
        <dbReference type="SAM" id="MobiDB-lite"/>
    </source>
</evidence>
<evidence type="ECO:0000256" key="4">
    <source>
        <dbReference type="ARBA" id="ARBA00022741"/>
    </source>
</evidence>
<dbReference type="InterPro" id="IPR027417">
    <property type="entry name" value="P-loop_NTPase"/>
</dbReference>